<accession>I3TIH3</accession>
<dbReference type="SUPFAM" id="SSF53756">
    <property type="entry name" value="UDP-Glycosyltransferase/glycogen phosphorylase"/>
    <property type="match status" value="1"/>
</dbReference>
<dbReference type="EMBL" id="CP003236">
    <property type="protein sequence ID" value="AFK52561.1"/>
    <property type="molecule type" value="Genomic_DNA"/>
</dbReference>
<dbReference type="RefSeq" id="WP_014744241.1">
    <property type="nucleotide sequence ID" value="NC_017956.1"/>
</dbReference>
<protein>
    <submittedName>
        <fullName evidence="1">Glycosyltransferase</fullName>
    </submittedName>
</protein>
<sequence length="362" mass="39256">MKAGRALFISAYLPSEEIPAAGNRLSGAALKDFASRFEVVDLVSFCNGMTKGYDDPFPVPAGVNTVLFDVDMKARLVAMVLHPFSPSGVAVRHYLARRKVTDLLSHHAYDEIFVDFTQGLGAIDQKLWPKVTLRLHDVMSQLYRRQAAQGISASGLIGKLELSRCLAWEPHALRRVGKLQALTAKDAALVRQLSGRDDAEVVPPSGFLIVEGRQPAGIDPNMILFWGNMGRKENVDAVLYFEKRILPAIREKVPNAYLVAAGANPPKSAMALTGPHVTWTGFVESPDEYFRRCAVGIAPLLSGAGIKIKVLEFIHSGIPTVASSVGAEGIAEHENLTTEDDPKLFAEACVAIMRGNNLRSGA</sequence>
<organism evidence="1 2">
    <name type="scientific">Tistrella mobilis (strain KA081020-065)</name>
    <dbReference type="NCBI Taxonomy" id="1110502"/>
    <lineage>
        <taxon>Bacteria</taxon>
        <taxon>Pseudomonadati</taxon>
        <taxon>Pseudomonadota</taxon>
        <taxon>Alphaproteobacteria</taxon>
        <taxon>Geminicoccales</taxon>
        <taxon>Geminicoccaceae</taxon>
        <taxon>Tistrella</taxon>
    </lineage>
</organism>
<dbReference type="KEGG" id="tmo:TMO_0722"/>
<evidence type="ECO:0000313" key="1">
    <source>
        <dbReference type="EMBL" id="AFK52561.1"/>
    </source>
</evidence>
<dbReference type="AlphaFoldDB" id="I3TIH3"/>
<dbReference type="GO" id="GO:0016740">
    <property type="term" value="F:transferase activity"/>
    <property type="evidence" value="ECO:0007669"/>
    <property type="project" value="UniProtKB-KW"/>
</dbReference>
<name>I3TIH3_TISMK</name>
<keyword evidence="2" id="KW-1185">Reference proteome</keyword>
<dbReference type="HOGENOM" id="CLU_028014_3_2_5"/>
<dbReference type="Pfam" id="PF13692">
    <property type="entry name" value="Glyco_trans_1_4"/>
    <property type="match status" value="1"/>
</dbReference>
<gene>
    <name evidence="1" type="ordered locus">TMO_0722</name>
</gene>
<proteinExistence type="predicted"/>
<dbReference type="Gene3D" id="3.40.50.2000">
    <property type="entry name" value="Glycogen Phosphorylase B"/>
    <property type="match status" value="1"/>
</dbReference>
<dbReference type="Proteomes" id="UP000005258">
    <property type="component" value="Chromosome"/>
</dbReference>
<reference evidence="1 2" key="1">
    <citation type="journal article" date="2012" name="J. Am. Chem. Soc.">
        <title>Bacterial biosynthesis and maturation of the didemnin anti-cancer agents.</title>
        <authorList>
            <person name="Xu Y."/>
            <person name="Kersten R.D."/>
            <person name="Nam S.J."/>
            <person name="Lu L."/>
            <person name="Al-Suwailem A.M."/>
            <person name="Zheng H."/>
            <person name="Fenical W."/>
            <person name="Dorrestein P.C."/>
            <person name="Moore B.S."/>
            <person name="Qian P.Y."/>
        </authorList>
    </citation>
    <scope>NUCLEOTIDE SEQUENCE [LARGE SCALE GENOMIC DNA]</scope>
    <source>
        <strain evidence="1 2">KA081020-065</strain>
    </source>
</reference>
<dbReference type="STRING" id="1110502.TMO_0722"/>
<dbReference type="eggNOG" id="COG0438">
    <property type="taxonomic scope" value="Bacteria"/>
</dbReference>
<evidence type="ECO:0000313" key="2">
    <source>
        <dbReference type="Proteomes" id="UP000005258"/>
    </source>
</evidence>